<evidence type="ECO:0000313" key="3">
    <source>
        <dbReference type="Proteomes" id="UP001175227"/>
    </source>
</evidence>
<sequence length="269" mass="30220">MHSNRISSPLQYDHDLVCVAISSTLMHSGLRLACLQRLLSGSGTVTDHLPPSSSVCSTSSLASFSQHRARACSRRSPPLPDAWPRPPRTYIYPYTTGLTVNSRFVQYNDYSYLWMIAYAFPFDTRTRTPTSLSERKQREKTGKSSKRSPKITGLQASPMSRNERGRHAWRDQKTACGRDTCANVAGNLFVRRTARSVVFRLCGEGRRSKDGKMPVKDQEYTCGNKALQVLPSQLFIETCGAFWAYPEAEASSSMPSHIIPLDRQQMFVN</sequence>
<reference evidence="2" key="1">
    <citation type="submission" date="2023-06" db="EMBL/GenBank/DDBJ databases">
        <authorList>
            <consortium name="Lawrence Berkeley National Laboratory"/>
            <person name="Ahrendt S."/>
            <person name="Sahu N."/>
            <person name="Indic B."/>
            <person name="Wong-Bajracharya J."/>
            <person name="Merenyi Z."/>
            <person name="Ke H.-M."/>
            <person name="Monk M."/>
            <person name="Kocsube S."/>
            <person name="Drula E."/>
            <person name="Lipzen A."/>
            <person name="Balint B."/>
            <person name="Henrissat B."/>
            <person name="Andreopoulos B."/>
            <person name="Martin F.M."/>
            <person name="Harder C.B."/>
            <person name="Rigling D."/>
            <person name="Ford K.L."/>
            <person name="Foster G.D."/>
            <person name="Pangilinan J."/>
            <person name="Papanicolaou A."/>
            <person name="Barry K."/>
            <person name="LaButti K."/>
            <person name="Viragh M."/>
            <person name="Koriabine M."/>
            <person name="Yan M."/>
            <person name="Riley R."/>
            <person name="Champramary S."/>
            <person name="Plett K.L."/>
            <person name="Tsai I.J."/>
            <person name="Slot J."/>
            <person name="Sipos G."/>
            <person name="Plett J."/>
            <person name="Nagy L.G."/>
            <person name="Grigoriev I.V."/>
        </authorList>
    </citation>
    <scope>NUCLEOTIDE SEQUENCE</scope>
    <source>
        <strain evidence="2">ICMP 16352</strain>
    </source>
</reference>
<comment type="caution">
    <text evidence="2">The sequence shown here is derived from an EMBL/GenBank/DDBJ whole genome shotgun (WGS) entry which is preliminary data.</text>
</comment>
<gene>
    <name evidence="2" type="ORF">IW261DRAFT_1596591</name>
</gene>
<evidence type="ECO:0000313" key="2">
    <source>
        <dbReference type="EMBL" id="KAK0473117.1"/>
    </source>
</evidence>
<proteinExistence type="predicted"/>
<feature type="region of interest" description="Disordered" evidence="1">
    <location>
        <begin position="127"/>
        <end position="166"/>
    </location>
</feature>
<keyword evidence="3" id="KW-1185">Reference proteome</keyword>
<accession>A0AA39NWD9</accession>
<organism evidence="2 3">
    <name type="scientific">Armillaria novae-zelandiae</name>
    <dbReference type="NCBI Taxonomy" id="153914"/>
    <lineage>
        <taxon>Eukaryota</taxon>
        <taxon>Fungi</taxon>
        <taxon>Dikarya</taxon>
        <taxon>Basidiomycota</taxon>
        <taxon>Agaricomycotina</taxon>
        <taxon>Agaricomycetes</taxon>
        <taxon>Agaricomycetidae</taxon>
        <taxon>Agaricales</taxon>
        <taxon>Marasmiineae</taxon>
        <taxon>Physalacriaceae</taxon>
        <taxon>Armillaria</taxon>
    </lineage>
</organism>
<dbReference type="AlphaFoldDB" id="A0AA39NWD9"/>
<dbReference type="EMBL" id="JAUEPR010000035">
    <property type="protein sequence ID" value="KAK0473117.1"/>
    <property type="molecule type" value="Genomic_DNA"/>
</dbReference>
<dbReference type="Proteomes" id="UP001175227">
    <property type="component" value="Unassembled WGS sequence"/>
</dbReference>
<feature type="compositionally biased region" description="Basic and acidic residues" evidence="1">
    <location>
        <begin position="133"/>
        <end position="142"/>
    </location>
</feature>
<protein>
    <submittedName>
        <fullName evidence="2">Uncharacterized protein</fullName>
    </submittedName>
</protein>
<name>A0AA39NWD9_9AGAR</name>
<evidence type="ECO:0000256" key="1">
    <source>
        <dbReference type="SAM" id="MobiDB-lite"/>
    </source>
</evidence>